<comment type="caution">
    <text evidence="1">The sequence shown here is derived from an EMBL/GenBank/DDBJ whole genome shotgun (WGS) entry which is preliminary data.</text>
</comment>
<dbReference type="GO" id="GO:0061693">
    <property type="term" value="F:alpha-D-ribose 1-methylphosphonate 5-triphosphate synthase activity"/>
    <property type="evidence" value="ECO:0007669"/>
    <property type="project" value="UniProtKB-EC"/>
</dbReference>
<dbReference type="GO" id="GO:0019634">
    <property type="term" value="P:organic phosphonate metabolic process"/>
    <property type="evidence" value="ECO:0007669"/>
    <property type="project" value="InterPro"/>
</dbReference>
<name>A0A846N2U3_9PROT</name>
<dbReference type="InterPro" id="IPR008772">
    <property type="entry name" value="Phosphonate_metab_PhnH"/>
</dbReference>
<sequence>MMRSGFADPVFDAQAVFRGVQDALARPGLPQSVAPPGSAEGLSPAAAAILLCLTDYTTPVWLAHGNEHPAASWLAFHTGARTTTKAKDAQFAVLALGAAAPLLRDFAAGEDCYPDRSATLIVECRDFIYGTRVRLSGPGIRDTVDITPTGPRPGFWAEMAANAARFPLGVDVFLTAGNAMIGLPRSSTIREIA</sequence>
<dbReference type="AlphaFoldDB" id="A0A846N2U3"/>
<dbReference type="InterPro" id="IPR038058">
    <property type="entry name" value="PhnH-like_sp"/>
</dbReference>
<dbReference type="Proteomes" id="UP000570514">
    <property type="component" value="Unassembled WGS sequence"/>
</dbReference>
<protein>
    <submittedName>
        <fullName evidence="1">Alpha-D-ribose 1-methylphosphonate 5-triphosphate synthase subunit PhnH</fullName>
        <ecNumber evidence="1">2.7.8.37</ecNumber>
    </submittedName>
</protein>
<evidence type="ECO:0000313" key="1">
    <source>
        <dbReference type="EMBL" id="NIK89805.1"/>
    </source>
</evidence>
<dbReference type="NCBIfam" id="TIGR03292">
    <property type="entry name" value="PhnH_redo"/>
    <property type="match status" value="1"/>
</dbReference>
<reference evidence="1 2" key="1">
    <citation type="submission" date="2020-03" db="EMBL/GenBank/DDBJ databases">
        <title>Genomic Encyclopedia of Type Strains, Phase IV (KMG-IV): sequencing the most valuable type-strain genomes for metagenomic binning, comparative biology and taxonomic classification.</title>
        <authorList>
            <person name="Goeker M."/>
        </authorList>
    </citation>
    <scope>NUCLEOTIDE SEQUENCE [LARGE SCALE GENOMIC DNA]</scope>
    <source>
        <strain evidence="1 2">DSM 19867</strain>
    </source>
</reference>
<dbReference type="Gene3D" id="3.40.50.11310">
    <property type="entry name" value="Bacterial phosphonate metabolism protein PhnH"/>
    <property type="match status" value="1"/>
</dbReference>
<dbReference type="PIRSF" id="PIRSF020680">
    <property type="entry name" value="PhnH"/>
    <property type="match status" value="1"/>
</dbReference>
<keyword evidence="1" id="KW-0808">Transferase</keyword>
<gene>
    <name evidence="1" type="ORF">FHS83_003123</name>
</gene>
<accession>A0A846N2U3</accession>
<dbReference type="RefSeq" id="WP_167083861.1">
    <property type="nucleotide sequence ID" value="NZ_BAAADC010000001.1"/>
</dbReference>
<dbReference type="Pfam" id="PF05845">
    <property type="entry name" value="PhnH"/>
    <property type="match status" value="1"/>
</dbReference>
<proteinExistence type="predicted"/>
<keyword evidence="2" id="KW-1185">Reference proteome</keyword>
<organism evidence="1 2">
    <name type="scientific">Rhizomicrobium palustre</name>
    <dbReference type="NCBI Taxonomy" id="189966"/>
    <lineage>
        <taxon>Bacteria</taxon>
        <taxon>Pseudomonadati</taxon>
        <taxon>Pseudomonadota</taxon>
        <taxon>Alphaproteobacteria</taxon>
        <taxon>Micropepsales</taxon>
        <taxon>Micropepsaceae</taxon>
        <taxon>Rhizomicrobium</taxon>
    </lineage>
</organism>
<dbReference type="SUPFAM" id="SSF159709">
    <property type="entry name" value="PhnH-like"/>
    <property type="match status" value="1"/>
</dbReference>
<evidence type="ECO:0000313" key="2">
    <source>
        <dbReference type="Proteomes" id="UP000570514"/>
    </source>
</evidence>
<dbReference type="EC" id="2.7.8.37" evidence="1"/>
<dbReference type="EMBL" id="JAASRM010000001">
    <property type="protein sequence ID" value="NIK89805.1"/>
    <property type="molecule type" value="Genomic_DNA"/>
</dbReference>